<protein>
    <recommendedName>
        <fullName evidence="1 2">EGF-like domain-containing protein</fullName>
    </recommendedName>
</protein>
<dbReference type="EMBL" id="CP111024">
    <property type="protein sequence ID" value="WAR24351.1"/>
    <property type="molecule type" value="Genomic_DNA"/>
</dbReference>
<feature type="domain" description="EGF-like" evidence="1 2">
    <location>
        <begin position="117"/>
        <end position="128"/>
    </location>
</feature>
<reference evidence="3" key="1">
    <citation type="submission" date="2022-11" db="EMBL/GenBank/DDBJ databases">
        <title>Centuries of genome instability and evolution in soft-shell clam transmissible cancer (bioRxiv).</title>
        <authorList>
            <person name="Hart S.F.M."/>
            <person name="Yonemitsu M.A."/>
            <person name="Giersch R.M."/>
            <person name="Beal B.F."/>
            <person name="Arriagada G."/>
            <person name="Davis B.W."/>
            <person name="Ostrander E.A."/>
            <person name="Goff S.P."/>
            <person name="Metzger M.J."/>
        </authorList>
    </citation>
    <scope>NUCLEOTIDE SEQUENCE</scope>
    <source>
        <strain evidence="3">MELC-2E11</strain>
        <tissue evidence="3">Siphon/mantle</tissue>
    </source>
</reference>
<keyword evidence="4" id="KW-1185">Reference proteome</keyword>
<evidence type="ECO:0000313" key="3">
    <source>
        <dbReference type="EMBL" id="WAR24351.1"/>
    </source>
</evidence>
<accession>A0ABY7FUF5</accession>
<gene>
    <name evidence="3" type="ORF">MAR_038020</name>
</gene>
<dbReference type="InterPro" id="IPR000742">
    <property type="entry name" value="EGF"/>
</dbReference>
<organism evidence="3 4">
    <name type="scientific">Mya arenaria</name>
    <name type="common">Soft-shell clam</name>
    <dbReference type="NCBI Taxonomy" id="6604"/>
    <lineage>
        <taxon>Eukaryota</taxon>
        <taxon>Metazoa</taxon>
        <taxon>Spiralia</taxon>
        <taxon>Lophotrochozoa</taxon>
        <taxon>Mollusca</taxon>
        <taxon>Bivalvia</taxon>
        <taxon>Autobranchia</taxon>
        <taxon>Heteroconchia</taxon>
        <taxon>Euheterodonta</taxon>
        <taxon>Imparidentia</taxon>
        <taxon>Neoheterodontei</taxon>
        <taxon>Myida</taxon>
        <taxon>Myoidea</taxon>
        <taxon>Myidae</taxon>
        <taxon>Mya</taxon>
    </lineage>
</organism>
<dbReference type="Gene3D" id="2.10.25.10">
    <property type="entry name" value="Laminin"/>
    <property type="match status" value="1"/>
</dbReference>
<dbReference type="PROSITE" id="PS01186">
    <property type="entry name" value="EGF_2"/>
    <property type="match status" value="1"/>
</dbReference>
<evidence type="ECO:0000259" key="2">
    <source>
        <dbReference type="PROSITE" id="PS01186"/>
    </source>
</evidence>
<sequence length="197" mass="22030">MSYIILHPAKPCNSTACKMCMTNVIAGHVQIPKGRTCPRHRINDTVSAIDFYTTDCLLCNGSCLSISRATRLIGQHIKCDDNTIEIKCCDLQQMQKESFCGNHGEYICINNTVPPFCNCSPGWTGKNCDKKHLEKIRCKCFDIGIPIAYPSNTPACTDHRRPANWTECSLTDGHDPSKLHYVEYTGEKLPDCEIEPS</sequence>
<dbReference type="Proteomes" id="UP001164746">
    <property type="component" value="Chromosome 13"/>
</dbReference>
<proteinExistence type="predicted"/>
<evidence type="ECO:0000259" key="1">
    <source>
        <dbReference type="PROSITE" id="PS00022"/>
    </source>
</evidence>
<name>A0ABY7FUF5_MYAAR</name>
<evidence type="ECO:0000313" key="4">
    <source>
        <dbReference type="Proteomes" id="UP001164746"/>
    </source>
</evidence>
<dbReference type="PROSITE" id="PS00022">
    <property type="entry name" value="EGF_1"/>
    <property type="match status" value="1"/>
</dbReference>